<dbReference type="Proteomes" id="UP000607311">
    <property type="component" value="Unassembled WGS sequence"/>
</dbReference>
<evidence type="ECO:0000256" key="1">
    <source>
        <dbReference type="SAM" id="MobiDB-lite"/>
    </source>
</evidence>
<feature type="compositionally biased region" description="Gly residues" evidence="1">
    <location>
        <begin position="21"/>
        <end position="42"/>
    </location>
</feature>
<sequence>MPKSINRALSRAPNEANGIPCGRGAGGRPGQVGYGQPGGGPCGVSPVGQAGGAPGDP</sequence>
<dbReference type="EMBL" id="BOPD01000052">
    <property type="protein sequence ID" value="GIJ36513.1"/>
    <property type="molecule type" value="Genomic_DNA"/>
</dbReference>
<evidence type="ECO:0000313" key="2">
    <source>
        <dbReference type="EMBL" id="GIJ36513.1"/>
    </source>
</evidence>
<feature type="region of interest" description="Disordered" evidence="1">
    <location>
        <begin position="1"/>
        <end position="57"/>
    </location>
</feature>
<keyword evidence="3" id="KW-1185">Reference proteome</keyword>
<proteinExistence type="predicted"/>
<dbReference type="AlphaFoldDB" id="A0A9W5XN70"/>
<gene>
    <name evidence="2" type="ORF">Vse01_56610</name>
</gene>
<accession>A0A9W5XN70</accession>
<evidence type="ECO:0000313" key="3">
    <source>
        <dbReference type="Proteomes" id="UP000607311"/>
    </source>
</evidence>
<comment type="caution">
    <text evidence="2">The sequence shown here is derived from an EMBL/GenBank/DDBJ whole genome shotgun (WGS) entry which is preliminary data.</text>
</comment>
<name>A0A9W5XN70_9ACTN</name>
<organism evidence="2 3">
    <name type="scientific">Micromonospora sediminimaris</name>
    <dbReference type="NCBI Taxonomy" id="547162"/>
    <lineage>
        <taxon>Bacteria</taxon>
        <taxon>Bacillati</taxon>
        <taxon>Actinomycetota</taxon>
        <taxon>Actinomycetes</taxon>
        <taxon>Micromonosporales</taxon>
        <taxon>Micromonosporaceae</taxon>
        <taxon>Micromonospora</taxon>
    </lineage>
</organism>
<protein>
    <submittedName>
        <fullName evidence="2">Uncharacterized protein</fullName>
    </submittedName>
</protein>
<reference evidence="2" key="1">
    <citation type="submission" date="2021-01" db="EMBL/GenBank/DDBJ databases">
        <title>Whole genome shotgun sequence of Verrucosispora sediminis NBRC 107745.</title>
        <authorList>
            <person name="Komaki H."/>
            <person name="Tamura T."/>
        </authorList>
    </citation>
    <scope>NUCLEOTIDE SEQUENCE</scope>
    <source>
        <strain evidence="2">NBRC 107745</strain>
    </source>
</reference>